<gene>
    <name evidence="2" type="ORF">SFRICE_005120</name>
</gene>
<keyword evidence="1" id="KW-0472">Membrane</keyword>
<reference evidence="2" key="1">
    <citation type="submission" date="2016-07" db="EMBL/GenBank/DDBJ databases">
        <authorList>
            <person name="Bretaudeau A."/>
        </authorList>
    </citation>
    <scope>NUCLEOTIDE SEQUENCE</scope>
    <source>
        <strain evidence="2">Rice</strain>
        <tissue evidence="2">Whole body</tissue>
    </source>
</reference>
<keyword evidence="1" id="KW-0812">Transmembrane</keyword>
<accession>A0A2H1W487</accession>
<dbReference type="EMBL" id="ODYU01006241">
    <property type="protein sequence ID" value="SOQ47901.1"/>
    <property type="molecule type" value="Genomic_DNA"/>
</dbReference>
<name>A0A2H1W487_SPOFR</name>
<dbReference type="AlphaFoldDB" id="A0A2H1W487"/>
<evidence type="ECO:0000313" key="2">
    <source>
        <dbReference type="EMBL" id="SOQ47901.1"/>
    </source>
</evidence>
<evidence type="ECO:0000256" key="1">
    <source>
        <dbReference type="SAM" id="Phobius"/>
    </source>
</evidence>
<protein>
    <submittedName>
        <fullName evidence="2">SFRICE_005120</fullName>
    </submittedName>
</protein>
<proteinExistence type="predicted"/>
<keyword evidence="1" id="KW-1133">Transmembrane helix</keyword>
<sequence length="184" mass="20215">MYPLISFNCLVGRVVASATGEQGVLGSSPGSGKVLLGCFRFFENFSVVARSLELCPVNGNKLTPYYMGLITQIMKKWVYIAALRVVMSTSAYPFGDKRQDRIDATWPDDDSAGARRRSRSAHATARGHVHFPSSESALMTISFLTFAVFLIKLVLQVIHTYKNKAMMVAPLLVASGRNVFSDRG</sequence>
<organism evidence="2">
    <name type="scientific">Spodoptera frugiperda</name>
    <name type="common">Fall armyworm</name>
    <dbReference type="NCBI Taxonomy" id="7108"/>
    <lineage>
        <taxon>Eukaryota</taxon>
        <taxon>Metazoa</taxon>
        <taxon>Ecdysozoa</taxon>
        <taxon>Arthropoda</taxon>
        <taxon>Hexapoda</taxon>
        <taxon>Insecta</taxon>
        <taxon>Pterygota</taxon>
        <taxon>Neoptera</taxon>
        <taxon>Endopterygota</taxon>
        <taxon>Lepidoptera</taxon>
        <taxon>Glossata</taxon>
        <taxon>Ditrysia</taxon>
        <taxon>Noctuoidea</taxon>
        <taxon>Noctuidae</taxon>
        <taxon>Amphipyrinae</taxon>
        <taxon>Spodoptera</taxon>
    </lineage>
</organism>
<feature type="transmembrane region" description="Helical" evidence="1">
    <location>
        <begin position="137"/>
        <end position="158"/>
    </location>
</feature>